<dbReference type="EMBL" id="AP023415">
    <property type="protein sequence ID" value="BCK78183.1"/>
    <property type="molecule type" value="Genomic_DNA"/>
</dbReference>
<reference evidence="1" key="1">
    <citation type="submission" date="2020-09" db="EMBL/GenBank/DDBJ databases">
        <title>New species isolated from human feces.</title>
        <authorList>
            <person name="Kitahara M."/>
            <person name="Shigeno Y."/>
            <person name="Shime M."/>
            <person name="Matsumoto Y."/>
            <person name="Nakamura S."/>
            <person name="Motooka D."/>
            <person name="Fukuoka S."/>
            <person name="Nishikawa H."/>
            <person name="Benno Y."/>
        </authorList>
    </citation>
    <scope>NUCLEOTIDE SEQUENCE</scope>
    <source>
        <strain evidence="1">MM35</strain>
    </source>
</reference>
<dbReference type="REBASE" id="487041">
    <property type="entry name" value="M.OspMM35ORF3760P"/>
</dbReference>
<organism evidence="1 2">
    <name type="scientific">Vescimonas fastidiosa</name>
    <dbReference type="NCBI Taxonomy" id="2714353"/>
    <lineage>
        <taxon>Bacteria</taxon>
        <taxon>Bacillati</taxon>
        <taxon>Bacillota</taxon>
        <taxon>Clostridia</taxon>
        <taxon>Eubacteriales</taxon>
        <taxon>Oscillospiraceae</taxon>
        <taxon>Vescimonas</taxon>
    </lineage>
</organism>
<dbReference type="Proteomes" id="UP000681343">
    <property type="component" value="Chromosome"/>
</dbReference>
<evidence type="ECO:0000313" key="2">
    <source>
        <dbReference type="Proteomes" id="UP000681343"/>
    </source>
</evidence>
<sequence>MVYFQQSLFGKMSWERFHQMTGWILEPSYPLSQTPMFQCLLLEDGQEPEWCEGERLTSVGGSWTPSIGQAPGWHDGSASFLWQTLEDGAPTKYFLSPAQCSHFLHLAEIAGCPPPAEIEALLLKQGGAYQLPDPFNASVCGPPPRSGRKQRSETASDCQLTLFPLC</sequence>
<protein>
    <submittedName>
        <fullName evidence="1">Uncharacterized protein</fullName>
    </submittedName>
</protein>
<evidence type="ECO:0000313" key="1">
    <source>
        <dbReference type="EMBL" id="BCK78183.1"/>
    </source>
</evidence>
<keyword evidence="2" id="KW-1185">Reference proteome</keyword>
<dbReference type="KEGG" id="vfa:MM35RIKEN_03750"/>
<name>A0A810Q0B0_9FIRM</name>
<dbReference type="AlphaFoldDB" id="A0A810Q0B0"/>
<proteinExistence type="predicted"/>
<gene>
    <name evidence="1" type="ORF">MM35RIKEN_03750</name>
</gene>
<accession>A0A810Q0B0</accession>